<evidence type="ECO:0000256" key="6">
    <source>
        <dbReference type="ARBA" id="ARBA00023012"/>
    </source>
</evidence>
<dbReference type="PANTHER" id="PTHR43711:SF31">
    <property type="entry name" value="HISTIDINE KINASE"/>
    <property type="match status" value="1"/>
</dbReference>
<keyword evidence="6" id="KW-0902">Two-component regulatory system</keyword>
<accession>A0A0G2AUD3</accession>
<dbReference type="Gene3D" id="1.10.287.130">
    <property type="match status" value="1"/>
</dbReference>
<feature type="transmembrane region" description="Helical" evidence="8">
    <location>
        <begin position="6"/>
        <end position="28"/>
    </location>
</feature>
<organism evidence="10 11">
    <name type="scientific">Candidatus Uhrbacteria bacterium GW2011_GWC2_53_7</name>
    <dbReference type="NCBI Taxonomy" id="1618986"/>
    <lineage>
        <taxon>Bacteria</taxon>
        <taxon>Candidatus Uhriibacteriota</taxon>
    </lineage>
</organism>
<dbReference type="PANTHER" id="PTHR43711">
    <property type="entry name" value="TWO-COMPONENT HISTIDINE KINASE"/>
    <property type="match status" value="1"/>
</dbReference>
<dbReference type="AlphaFoldDB" id="A0A0G2AUD3"/>
<keyword evidence="7 8" id="KW-0472">Membrane</keyword>
<reference evidence="10 11" key="1">
    <citation type="journal article" date="2015" name="Nature">
        <title>rRNA introns, odd ribosomes, and small enigmatic genomes across a large radiation of phyla.</title>
        <authorList>
            <person name="Brown C.T."/>
            <person name="Hug L.A."/>
            <person name="Thomas B.C."/>
            <person name="Sharon I."/>
            <person name="Castelle C.J."/>
            <person name="Singh A."/>
            <person name="Wilkins M.J."/>
            <person name="Williams K.H."/>
            <person name="Banfield J.F."/>
        </authorList>
    </citation>
    <scope>NUCLEOTIDE SEQUENCE [LARGE SCALE GENOMIC DNA]</scope>
</reference>
<feature type="domain" description="Histidine kinase" evidence="9">
    <location>
        <begin position="188"/>
        <end position="408"/>
    </location>
</feature>
<feature type="transmembrane region" description="Helical" evidence="8">
    <location>
        <begin position="147"/>
        <end position="169"/>
    </location>
</feature>
<evidence type="ECO:0000256" key="2">
    <source>
        <dbReference type="ARBA" id="ARBA00012438"/>
    </source>
</evidence>
<dbReference type="SMART" id="SM00388">
    <property type="entry name" value="HisKA"/>
    <property type="match status" value="1"/>
</dbReference>
<dbReference type="CDD" id="cd00075">
    <property type="entry name" value="HATPase"/>
    <property type="match status" value="1"/>
</dbReference>
<evidence type="ECO:0000256" key="1">
    <source>
        <dbReference type="ARBA" id="ARBA00000085"/>
    </source>
</evidence>
<dbReference type="Gene3D" id="3.30.565.10">
    <property type="entry name" value="Histidine kinase-like ATPase, C-terminal domain"/>
    <property type="match status" value="1"/>
</dbReference>
<evidence type="ECO:0000256" key="4">
    <source>
        <dbReference type="ARBA" id="ARBA00022679"/>
    </source>
</evidence>
<dbReference type="FunFam" id="1.10.287.130:FF:000001">
    <property type="entry name" value="Two-component sensor histidine kinase"/>
    <property type="match status" value="1"/>
</dbReference>
<keyword evidence="8" id="KW-0812">Transmembrane</keyword>
<dbReference type="PROSITE" id="PS50109">
    <property type="entry name" value="HIS_KIN"/>
    <property type="match status" value="1"/>
</dbReference>
<dbReference type="InterPro" id="IPR003661">
    <property type="entry name" value="HisK_dim/P_dom"/>
</dbReference>
<name>A0A0G2AUD3_9BACT</name>
<dbReference type="Pfam" id="PF00512">
    <property type="entry name" value="HisKA"/>
    <property type="match status" value="1"/>
</dbReference>
<dbReference type="InterPro" id="IPR036890">
    <property type="entry name" value="HATPase_C_sf"/>
</dbReference>
<evidence type="ECO:0000313" key="10">
    <source>
        <dbReference type="EMBL" id="KKW36489.1"/>
    </source>
</evidence>
<dbReference type="InterPro" id="IPR003594">
    <property type="entry name" value="HATPase_dom"/>
</dbReference>
<dbReference type="EMBL" id="LCRN01000023">
    <property type="protein sequence ID" value="KKW36489.1"/>
    <property type="molecule type" value="Genomic_DNA"/>
</dbReference>
<keyword evidence="3" id="KW-0597">Phosphoprotein</keyword>
<dbReference type="PRINTS" id="PR00344">
    <property type="entry name" value="BCTRLSENSOR"/>
</dbReference>
<sequence>MNLKIISIFFLAIFIPTSLLAYFGVLAVRSEKSIVEKNMVQKYKAMADIVEGQIKQALSQASHEELGRTSYWESLLVAQAAIFKDEVAIFSQDGRRLPVRQAGLGTATAPLSEAVFSRPLARLPYIIAVYERYPLILEQLEQRRQGLALYIALIVFSAVSILAGSFYALSALSREWRFAQLKSEFVAHLSHDLRRPLTSIQMFSEMLKEGRVPSEEKKQEYYNIIANESDKLTHLANNILDFSRIERKRIRYNFEQADITNIVRDTVDRFKTYMLDDKRSVTLEMDPCPPVKVDVHTITQAVMNLLTNAAKYSPPGTPIEVKVGAGLKPARTVVIAVIDHGYGVPASEQKKIFRKFYRVSKPYVAQIEGSGLGLTLGQYTAEAHGGRVKVESEEGRGSKFSIVLPVGFS</sequence>
<dbReference type="InterPro" id="IPR050736">
    <property type="entry name" value="Sensor_HK_Regulatory"/>
</dbReference>
<dbReference type="GO" id="GO:0000155">
    <property type="term" value="F:phosphorelay sensor kinase activity"/>
    <property type="evidence" value="ECO:0007669"/>
    <property type="project" value="InterPro"/>
</dbReference>
<dbReference type="SMART" id="SM00387">
    <property type="entry name" value="HATPase_c"/>
    <property type="match status" value="1"/>
</dbReference>
<comment type="catalytic activity">
    <reaction evidence="1">
        <text>ATP + protein L-histidine = ADP + protein N-phospho-L-histidine.</text>
        <dbReference type="EC" id="2.7.13.3"/>
    </reaction>
</comment>
<evidence type="ECO:0000256" key="3">
    <source>
        <dbReference type="ARBA" id="ARBA00022553"/>
    </source>
</evidence>
<protein>
    <recommendedName>
        <fullName evidence="2">histidine kinase</fullName>
        <ecNumber evidence="2">2.7.13.3</ecNumber>
    </recommendedName>
</protein>
<evidence type="ECO:0000259" key="9">
    <source>
        <dbReference type="PROSITE" id="PS50109"/>
    </source>
</evidence>
<dbReference type="InterPro" id="IPR036097">
    <property type="entry name" value="HisK_dim/P_sf"/>
</dbReference>
<dbReference type="SUPFAM" id="SSF47384">
    <property type="entry name" value="Homodimeric domain of signal transducing histidine kinase"/>
    <property type="match status" value="1"/>
</dbReference>
<dbReference type="Proteomes" id="UP000033865">
    <property type="component" value="Unassembled WGS sequence"/>
</dbReference>
<dbReference type="InterPro" id="IPR005467">
    <property type="entry name" value="His_kinase_dom"/>
</dbReference>
<dbReference type="FunFam" id="3.30.565.10:FF:000006">
    <property type="entry name" value="Sensor histidine kinase WalK"/>
    <property type="match status" value="1"/>
</dbReference>
<evidence type="ECO:0000256" key="7">
    <source>
        <dbReference type="ARBA" id="ARBA00023136"/>
    </source>
</evidence>
<proteinExistence type="predicted"/>
<keyword evidence="8" id="KW-1133">Transmembrane helix</keyword>
<dbReference type="CDD" id="cd00082">
    <property type="entry name" value="HisKA"/>
    <property type="match status" value="1"/>
</dbReference>
<gene>
    <name evidence="10" type="ORF">UY82_C0023G0008</name>
</gene>
<dbReference type="Pfam" id="PF02518">
    <property type="entry name" value="HATPase_c"/>
    <property type="match status" value="1"/>
</dbReference>
<keyword evidence="4" id="KW-0808">Transferase</keyword>
<dbReference type="InterPro" id="IPR004358">
    <property type="entry name" value="Sig_transdc_His_kin-like_C"/>
</dbReference>
<comment type="caution">
    <text evidence="10">The sequence shown here is derived from an EMBL/GenBank/DDBJ whole genome shotgun (WGS) entry which is preliminary data.</text>
</comment>
<keyword evidence="5 10" id="KW-0418">Kinase</keyword>
<dbReference type="EC" id="2.7.13.3" evidence="2"/>
<evidence type="ECO:0000256" key="8">
    <source>
        <dbReference type="SAM" id="Phobius"/>
    </source>
</evidence>
<evidence type="ECO:0000256" key="5">
    <source>
        <dbReference type="ARBA" id="ARBA00022777"/>
    </source>
</evidence>
<dbReference type="SUPFAM" id="SSF55874">
    <property type="entry name" value="ATPase domain of HSP90 chaperone/DNA topoisomerase II/histidine kinase"/>
    <property type="match status" value="1"/>
</dbReference>
<evidence type="ECO:0000313" key="11">
    <source>
        <dbReference type="Proteomes" id="UP000033865"/>
    </source>
</evidence>